<evidence type="ECO:0000259" key="1">
    <source>
        <dbReference type="Pfam" id="PF24963"/>
    </source>
</evidence>
<protein>
    <submittedName>
        <fullName evidence="2">DUF4406 domain-containing protein</fullName>
    </submittedName>
</protein>
<name>A0A938X4S1_9FIRM</name>
<feature type="domain" description="DUF7768" evidence="1">
    <location>
        <begin position="35"/>
        <end position="132"/>
    </location>
</feature>
<reference evidence="2" key="2">
    <citation type="journal article" date="2021" name="Sci. Rep.">
        <title>The distribution of antibiotic resistance genes in chicken gut microbiota commensals.</title>
        <authorList>
            <person name="Juricova H."/>
            <person name="Matiasovicova J."/>
            <person name="Kubasova T."/>
            <person name="Cejkova D."/>
            <person name="Rychlik I."/>
        </authorList>
    </citation>
    <scope>NUCLEOTIDE SEQUENCE</scope>
    <source>
        <strain evidence="2">An559</strain>
    </source>
</reference>
<comment type="caution">
    <text evidence="2">The sequence shown here is derived from an EMBL/GenBank/DDBJ whole genome shotgun (WGS) entry which is preliminary data.</text>
</comment>
<organism evidence="2 3">
    <name type="scientific">Merdimmobilis hominis</name>
    <dbReference type="NCBI Taxonomy" id="2897707"/>
    <lineage>
        <taxon>Bacteria</taxon>
        <taxon>Bacillati</taxon>
        <taxon>Bacillota</taxon>
        <taxon>Clostridia</taxon>
        <taxon>Eubacteriales</taxon>
        <taxon>Oscillospiraceae</taxon>
        <taxon>Merdimmobilis</taxon>
    </lineage>
</organism>
<dbReference type="Proteomes" id="UP000774750">
    <property type="component" value="Unassembled WGS sequence"/>
</dbReference>
<dbReference type="AlphaFoldDB" id="A0A938X4S1"/>
<dbReference type="EMBL" id="JACJKY010000002">
    <property type="protein sequence ID" value="MBM6919973.1"/>
    <property type="molecule type" value="Genomic_DNA"/>
</dbReference>
<keyword evidence="3" id="KW-1185">Reference proteome</keyword>
<dbReference type="RefSeq" id="WP_178354373.1">
    <property type="nucleotide sequence ID" value="NZ_JACJKY010000002.1"/>
</dbReference>
<evidence type="ECO:0000313" key="3">
    <source>
        <dbReference type="Proteomes" id="UP000774750"/>
    </source>
</evidence>
<dbReference type="InterPro" id="IPR056670">
    <property type="entry name" value="DUF7768"/>
</dbReference>
<dbReference type="Pfam" id="PF24963">
    <property type="entry name" value="DUF7768"/>
    <property type="match status" value="1"/>
</dbReference>
<sequence>MTHVNLYNAERYLDPTAYEALMNIEREAKRTAYKPLVFICSPFAGNIERNTRRARDFCRFAVSENCIPIAPHLLFPQFMEESDPQQRRLGIFFGMVLQSKCKEVWVFGGNITKGMAVEIEKAHERGLPVRYFTERCVEVVRK</sequence>
<gene>
    <name evidence="2" type="ORF">H6A12_02190</name>
</gene>
<proteinExistence type="predicted"/>
<reference evidence="2" key="1">
    <citation type="submission" date="2020-08" db="EMBL/GenBank/DDBJ databases">
        <authorList>
            <person name="Cejkova D."/>
            <person name="Kubasova T."/>
            <person name="Jahodarova E."/>
            <person name="Rychlik I."/>
        </authorList>
    </citation>
    <scope>NUCLEOTIDE SEQUENCE</scope>
    <source>
        <strain evidence="2">An559</strain>
    </source>
</reference>
<accession>A0A938X4S1</accession>
<dbReference type="Gene3D" id="3.40.50.10400">
    <property type="entry name" value="Hypothetical protein PA1492"/>
    <property type="match status" value="1"/>
</dbReference>
<evidence type="ECO:0000313" key="2">
    <source>
        <dbReference type="EMBL" id="MBM6919973.1"/>
    </source>
</evidence>